<feature type="transmembrane region" description="Helical" evidence="1">
    <location>
        <begin position="74"/>
        <end position="95"/>
    </location>
</feature>
<protein>
    <submittedName>
        <fullName evidence="2">Uncharacterized protein</fullName>
    </submittedName>
</protein>
<feature type="transmembrane region" description="Helical" evidence="1">
    <location>
        <begin position="6"/>
        <end position="30"/>
    </location>
</feature>
<accession>A0A7Y3RQ44</accession>
<dbReference type="Proteomes" id="UP000536835">
    <property type="component" value="Unassembled WGS sequence"/>
</dbReference>
<keyword evidence="1" id="KW-0472">Membrane</keyword>
<organism evidence="2 3">
    <name type="scientific">Parvularcula mediterranea</name>
    <dbReference type="NCBI Taxonomy" id="2732508"/>
    <lineage>
        <taxon>Bacteria</taxon>
        <taxon>Pseudomonadati</taxon>
        <taxon>Pseudomonadota</taxon>
        <taxon>Alphaproteobacteria</taxon>
        <taxon>Parvularculales</taxon>
        <taxon>Parvularculaceae</taxon>
        <taxon>Parvularcula</taxon>
    </lineage>
</organism>
<dbReference type="AlphaFoldDB" id="A0A7Y3RQ44"/>
<evidence type="ECO:0000256" key="1">
    <source>
        <dbReference type="SAM" id="Phobius"/>
    </source>
</evidence>
<keyword evidence="1" id="KW-1133">Transmembrane helix</keyword>
<keyword evidence="1" id="KW-0812">Transmembrane</keyword>
<reference evidence="2 3" key="1">
    <citation type="submission" date="2020-05" db="EMBL/GenBank/DDBJ databases">
        <title>Parvularcula mediterraneae sp. nov., isolated from polypropylene straw from shallow seawater of the seashore of Laganas in Zakynthos island, Greece.</title>
        <authorList>
            <person name="Szabo I."/>
            <person name="Al-Omari J."/>
            <person name="Rado J."/>
            <person name="Szerdahelyi G.S."/>
        </authorList>
    </citation>
    <scope>NUCLEOTIDE SEQUENCE [LARGE SCALE GENOMIC DNA]</scope>
    <source>
        <strain evidence="2 3">ZS-1/3</strain>
    </source>
</reference>
<keyword evidence="3" id="KW-1185">Reference proteome</keyword>
<name>A0A7Y3RQ44_9PROT</name>
<gene>
    <name evidence="2" type="ORF">HK107_15145</name>
</gene>
<sequence>MEQLLYVFSLGFSGSDATRAIILLLIGALFVTNKFPAWKVTVILLIIDQAWPYVQMLREGDGHKGVEIALRGQAMHWQDVLAGFLVRAAGFYVFIRGTFSLRRKLHNAMPDEGGGKLLPF</sequence>
<comment type="caution">
    <text evidence="2">The sequence shown here is derived from an EMBL/GenBank/DDBJ whole genome shotgun (WGS) entry which is preliminary data.</text>
</comment>
<evidence type="ECO:0000313" key="2">
    <source>
        <dbReference type="EMBL" id="NNU17666.1"/>
    </source>
</evidence>
<proteinExistence type="predicted"/>
<evidence type="ECO:0000313" key="3">
    <source>
        <dbReference type="Proteomes" id="UP000536835"/>
    </source>
</evidence>
<dbReference type="RefSeq" id="WP_173201303.1">
    <property type="nucleotide sequence ID" value="NZ_JABFCX010000003.1"/>
</dbReference>
<dbReference type="EMBL" id="JABFCX010000003">
    <property type="protein sequence ID" value="NNU17666.1"/>
    <property type="molecule type" value="Genomic_DNA"/>
</dbReference>